<dbReference type="InterPro" id="IPR001173">
    <property type="entry name" value="Glyco_trans_2-like"/>
</dbReference>
<dbReference type="SUPFAM" id="SSF53448">
    <property type="entry name" value="Nucleotide-diphospho-sugar transferases"/>
    <property type="match status" value="1"/>
</dbReference>
<proteinExistence type="predicted"/>
<dbReference type="Gene3D" id="3.90.550.10">
    <property type="entry name" value="Spore Coat Polysaccharide Biosynthesis Protein SpsA, Chain A"/>
    <property type="match status" value="1"/>
</dbReference>
<accession>A0A1F5MJF5</accession>
<dbReference type="EMBL" id="MFDO01000018">
    <property type="protein sequence ID" value="OGE65430.1"/>
    <property type="molecule type" value="Genomic_DNA"/>
</dbReference>
<dbReference type="AlphaFoldDB" id="A0A1F5MJF5"/>
<evidence type="ECO:0000259" key="1">
    <source>
        <dbReference type="Pfam" id="PF00535"/>
    </source>
</evidence>
<reference evidence="2 3" key="1">
    <citation type="journal article" date="2016" name="Nat. Commun.">
        <title>Thousands of microbial genomes shed light on interconnected biogeochemical processes in an aquifer system.</title>
        <authorList>
            <person name="Anantharaman K."/>
            <person name="Brown C.T."/>
            <person name="Hug L.A."/>
            <person name="Sharon I."/>
            <person name="Castelle C.J."/>
            <person name="Probst A.J."/>
            <person name="Thomas B.C."/>
            <person name="Singh A."/>
            <person name="Wilkins M.J."/>
            <person name="Karaoz U."/>
            <person name="Brodie E.L."/>
            <person name="Williams K.H."/>
            <person name="Hubbard S.S."/>
            <person name="Banfield J.F."/>
        </authorList>
    </citation>
    <scope>NUCLEOTIDE SEQUENCE [LARGE SCALE GENOMIC DNA]</scope>
</reference>
<name>A0A1F5MJF5_9BACT</name>
<dbReference type="InterPro" id="IPR029044">
    <property type="entry name" value="Nucleotide-diphossugar_trans"/>
</dbReference>
<organism evidence="2 3">
    <name type="scientific">Candidatus Daviesbacteria bacterium RIFCSPLOWO2_01_FULL_40_24</name>
    <dbReference type="NCBI Taxonomy" id="1797787"/>
    <lineage>
        <taxon>Bacteria</taxon>
        <taxon>Candidatus Daviesiibacteriota</taxon>
    </lineage>
</organism>
<evidence type="ECO:0000313" key="2">
    <source>
        <dbReference type="EMBL" id="OGE65430.1"/>
    </source>
</evidence>
<protein>
    <recommendedName>
        <fullName evidence="1">Glycosyltransferase 2-like domain-containing protein</fullName>
    </recommendedName>
</protein>
<dbReference type="Pfam" id="PF00535">
    <property type="entry name" value="Glycos_transf_2"/>
    <property type="match status" value="1"/>
</dbReference>
<sequence>MKIWAHTIVHNEEGFIWYAVMSVIDYVDKIIIYDTGSTDRTPHILKEIKKVYKKKVSIKTCGPVDKYQFSSLRQEMLDRSHCDWIIILDGDEVWWYDSVRRVEDLINREGTKLNAIAVPFYNVIGDIYHYQEEIAGRYKLLGREGNLQIKAINRKIPGLHIEQPYGSEGFYDKSGNPVQTLDRVVLLEAPHLHLTFLSRSHKLKLRAKFKYELGIPFPSNFDYPEVLYLKHPSIVKDPWENRSMAYILRAFFETLIKKLKRRIVR</sequence>
<feature type="domain" description="Glycosyltransferase 2-like" evidence="1">
    <location>
        <begin position="8"/>
        <end position="140"/>
    </location>
</feature>
<comment type="caution">
    <text evidence="2">The sequence shown here is derived from an EMBL/GenBank/DDBJ whole genome shotgun (WGS) entry which is preliminary data.</text>
</comment>
<evidence type="ECO:0000313" key="3">
    <source>
        <dbReference type="Proteomes" id="UP000178017"/>
    </source>
</evidence>
<gene>
    <name evidence="2" type="ORF">A3B49_00905</name>
</gene>
<dbReference type="Proteomes" id="UP000178017">
    <property type="component" value="Unassembled WGS sequence"/>
</dbReference>
<dbReference type="PANTHER" id="PTHR43630:SF2">
    <property type="entry name" value="GLYCOSYLTRANSFERASE"/>
    <property type="match status" value="1"/>
</dbReference>
<dbReference type="PANTHER" id="PTHR43630">
    <property type="entry name" value="POLY-BETA-1,6-N-ACETYL-D-GLUCOSAMINE SYNTHASE"/>
    <property type="match status" value="1"/>
</dbReference>